<sequence>MCEYLSGRFTGWRVAGNYLVSPDGDRMTPERLKGLAWRDHMELLRAGYASRRKAEAGRKRAGQQSMVKVVVVDLASWRDRHFGSMAG</sequence>
<accession>A0A1C3TNS9</accession>
<reference evidence="2" key="1">
    <citation type="submission" date="2016-07" db="EMBL/GenBank/DDBJ databases">
        <authorList>
            <person name="Jaenicke Sebastian"/>
        </authorList>
    </citation>
    <scope>NUCLEOTIDE SEQUENCE [LARGE SCALE GENOMIC DNA]</scope>
</reference>
<organism evidence="1 2">
    <name type="scientific">Xanthomonas translucens pv. translucens DSM 18974</name>
    <dbReference type="NCBI Taxonomy" id="1261556"/>
    <lineage>
        <taxon>Bacteria</taxon>
        <taxon>Pseudomonadati</taxon>
        <taxon>Pseudomonadota</taxon>
        <taxon>Gammaproteobacteria</taxon>
        <taxon>Lysobacterales</taxon>
        <taxon>Lysobacteraceae</taxon>
        <taxon>Xanthomonas</taxon>
        <taxon>Xanthomonas translucens group</taxon>
    </lineage>
</organism>
<dbReference type="AlphaFoldDB" id="A0A1C3TNS9"/>
<evidence type="ECO:0000313" key="1">
    <source>
        <dbReference type="EMBL" id="SCB04822.1"/>
    </source>
</evidence>
<dbReference type="Pfam" id="PF12375">
    <property type="entry name" value="DUF3653"/>
    <property type="match status" value="1"/>
</dbReference>
<name>A0A1C3TNS9_XANCT</name>
<dbReference type="EMBL" id="LT604072">
    <property type="protein sequence ID" value="SCB04822.1"/>
    <property type="molecule type" value="Genomic_DNA"/>
</dbReference>
<dbReference type="InterPro" id="IPR021077">
    <property type="entry name" value="Phage_phi-Lf_Orf112"/>
</dbReference>
<gene>
    <name evidence="1" type="ORF">BN444_00317</name>
</gene>
<dbReference type="Proteomes" id="UP000093071">
    <property type="component" value="Chromosome I"/>
</dbReference>
<dbReference type="RefSeq" id="WP_003474448.1">
    <property type="nucleotide sequence ID" value="NZ_LT604072.1"/>
</dbReference>
<evidence type="ECO:0000313" key="2">
    <source>
        <dbReference type="Proteomes" id="UP000093071"/>
    </source>
</evidence>
<proteinExistence type="predicted"/>
<protein>
    <submittedName>
        <fullName evidence="1">Uncharacterized protein</fullName>
    </submittedName>
</protein>